<reference evidence="7 8" key="1">
    <citation type="submission" date="2017-08" db="EMBL/GenBank/DDBJ databases">
        <title>Reclassification of Bisgaard taxon 37 and 44.</title>
        <authorList>
            <person name="Christensen H."/>
        </authorList>
    </citation>
    <scope>NUCLEOTIDE SEQUENCE [LARGE SCALE GENOMIC DNA]</scope>
    <source>
        <strain evidence="7 8">B96_3</strain>
    </source>
</reference>
<keyword evidence="4 6" id="KW-0808">Transferase</keyword>
<dbReference type="EC" id="2.1.1.-" evidence="6"/>
<dbReference type="RefSeq" id="WP_119524893.1">
    <property type="nucleotide sequence ID" value="NZ_NRHC01000038.1"/>
</dbReference>
<dbReference type="Gene3D" id="3.40.50.150">
    <property type="entry name" value="Vaccinia Virus protein VP39"/>
    <property type="match status" value="1"/>
</dbReference>
<comment type="subcellular location">
    <subcellularLocation>
        <location evidence="6">Cytoplasm</location>
    </subcellularLocation>
</comment>
<dbReference type="NCBIfam" id="TIGR00406">
    <property type="entry name" value="prmA"/>
    <property type="match status" value="1"/>
</dbReference>
<dbReference type="InterPro" id="IPR050078">
    <property type="entry name" value="Ribosomal_L11_MeTrfase_PrmA"/>
</dbReference>
<comment type="similarity">
    <text evidence="1 6">Belongs to the methyltransferase superfamily. PrmA family.</text>
</comment>
<keyword evidence="2 6" id="KW-0963">Cytoplasm</keyword>
<keyword evidence="3 6" id="KW-0489">Methyltransferase</keyword>
<evidence type="ECO:0000256" key="3">
    <source>
        <dbReference type="ARBA" id="ARBA00022603"/>
    </source>
</evidence>
<dbReference type="PANTHER" id="PTHR43648:SF1">
    <property type="entry name" value="ELECTRON TRANSFER FLAVOPROTEIN BETA SUBUNIT LYSINE METHYLTRANSFERASE"/>
    <property type="match status" value="1"/>
</dbReference>
<dbReference type="GO" id="GO:0005829">
    <property type="term" value="C:cytosol"/>
    <property type="evidence" value="ECO:0007669"/>
    <property type="project" value="TreeGrafter"/>
</dbReference>
<dbReference type="InterPro" id="IPR004498">
    <property type="entry name" value="Ribosomal_PrmA_MeTrfase"/>
</dbReference>
<dbReference type="SUPFAM" id="SSF53335">
    <property type="entry name" value="S-adenosyl-L-methionine-dependent methyltransferases"/>
    <property type="match status" value="1"/>
</dbReference>
<dbReference type="GO" id="GO:0005840">
    <property type="term" value="C:ribosome"/>
    <property type="evidence" value="ECO:0007669"/>
    <property type="project" value="UniProtKB-KW"/>
</dbReference>
<dbReference type="GO" id="GO:0016279">
    <property type="term" value="F:protein-lysine N-methyltransferase activity"/>
    <property type="evidence" value="ECO:0007669"/>
    <property type="project" value="TreeGrafter"/>
</dbReference>
<dbReference type="HAMAP" id="MF_00735">
    <property type="entry name" value="Methyltr_PrmA"/>
    <property type="match status" value="1"/>
</dbReference>
<comment type="caution">
    <text evidence="7">The sequence shown here is derived from an EMBL/GenBank/DDBJ whole genome shotgun (WGS) entry which is preliminary data.</text>
</comment>
<dbReference type="InterPro" id="IPR029063">
    <property type="entry name" value="SAM-dependent_MTases_sf"/>
</dbReference>
<protein>
    <recommendedName>
        <fullName evidence="6">Ribosomal protein L11 methyltransferase</fullName>
        <shortName evidence="6">L11 Mtase</shortName>
        <ecNumber evidence="6">2.1.1.-</ecNumber>
    </recommendedName>
</protein>
<keyword evidence="7" id="KW-0687">Ribonucleoprotein</keyword>
<evidence type="ECO:0000313" key="7">
    <source>
        <dbReference type="EMBL" id="RIY33117.1"/>
    </source>
</evidence>
<evidence type="ECO:0000256" key="6">
    <source>
        <dbReference type="HAMAP-Rule" id="MF_00735"/>
    </source>
</evidence>
<keyword evidence="8" id="KW-1185">Reference proteome</keyword>
<dbReference type="CDD" id="cd02440">
    <property type="entry name" value="AdoMet_MTases"/>
    <property type="match status" value="1"/>
</dbReference>
<dbReference type="EMBL" id="NRHC01000038">
    <property type="protein sequence ID" value="RIY33117.1"/>
    <property type="molecule type" value="Genomic_DNA"/>
</dbReference>
<evidence type="ECO:0000313" key="8">
    <source>
        <dbReference type="Proteomes" id="UP000265691"/>
    </source>
</evidence>
<evidence type="ECO:0000256" key="2">
    <source>
        <dbReference type="ARBA" id="ARBA00022490"/>
    </source>
</evidence>
<comment type="function">
    <text evidence="6">Methylates ribosomal protein L11.</text>
</comment>
<evidence type="ECO:0000256" key="5">
    <source>
        <dbReference type="ARBA" id="ARBA00022691"/>
    </source>
</evidence>
<feature type="binding site" evidence="6">
    <location>
        <position position="194"/>
    </location>
    <ligand>
        <name>S-adenosyl-L-methionine</name>
        <dbReference type="ChEBI" id="CHEBI:59789"/>
    </ligand>
</feature>
<dbReference type="PIRSF" id="PIRSF000401">
    <property type="entry name" value="RPL11_MTase"/>
    <property type="match status" value="1"/>
</dbReference>
<keyword evidence="7" id="KW-0689">Ribosomal protein</keyword>
<name>A0A3A1YAG1_9GAMM</name>
<dbReference type="OrthoDB" id="9785995at2"/>
<gene>
    <name evidence="6" type="primary">prmA</name>
    <name evidence="7" type="ORF">CKF54_03450</name>
</gene>
<evidence type="ECO:0000256" key="4">
    <source>
        <dbReference type="ARBA" id="ARBA00022679"/>
    </source>
</evidence>
<accession>A0A3A1YAG1</accession>
<evidence type="ECO:0000256" key="1">
    <source>
        <dbReference type="ARBA" id="ARBA00009741"/>
    </source>
</evidence>
<dbReference type="GO" id="GO:0032259">
    <property type="term" value="P:methylation"/>
    <property type="evidence" value="ECO:0007669"/>
    <property type="project" value="UniProtKB-KW"/>
</dbReference>
<comment type="catalytic activity">
    <reaction evidence="6">
        <text>L-lysyl-[protein] + 3 S-adenosyl-L-methionine = N(6),N(6),N(6)-trimethyl-L-lysyl-[protein] + 3 S-adenosyl-L-homocysteine + 3 H(+)</text>
        <dbReference type="Rhea" id="RHEA:54192"/>
        <dbReference type="Rhea" id="RHEA-COMP:9752"/>
        <dbReference type="Rhea" id="RHEA-COMP:13826"/>
        <dbReference type="ChEBI" id="CHEBI:15378"/>
        <dbReference type="ChEBI" id="CHEBI:29969"/>
        <dbReference type="ChEBI" id="CHEBI:57856"/>
        <dbReference type="ChEBI" id="CHEBI:59789"/>
        <dbReference type="ChEBI" id="CHEBI:61961"/>
    </reaction>
</comment>
<dbReference type="AlphaFoldDB" id="A0A3A1YAG1"/>
<sequence length="300" mass="33489">MPWKQITIKLHNQNDKYAEKVGGLLDGLGSISTTFMDNQDDPVFEPELNKIELWPNTNVISLFEPEVDAQDIVNRLKKFLKVEELDYLIEDIEDQDWVRAWMDQFHPMQFGERLWICPSNQTVEAEDAVVVDLDPGLAFGTGTHPTTRMCLQYLDHLALKGELQDKVIIDYGCGSGILAIAAVKLGAKMAYCVDIDPQAIEATISNAENNQVLGKIKTYLVDDFAKENVTADITLANILAGPLVELAPTLSSLTKQNGDLALSGILDIKEQDIVSAYSPTFEILDVLHDEEWIRVTGRKK</sequence>
<organism evidence="7 8">
    <name type="scientific">Psittacicella hinzii</name>
    <dbReference type="NCBI Taxonomy" id="2028575"/>
    <lineage>
        <taxon>Bacteria</taxon>
        <taxon>Pseudomonadati</taxon>
        <taxon>Pseudomonadota</taxon>
        <taxon>Gammaproteobacteria</taxon>
        <taxon>Pasteurellales</taxon>
        <taxon>Psittacicellaceae</taxon>
        <taxon>Psittacicella</taxon>
    </lineage>
</organism>
<feature type="binding site" evidence="6">
    <location>
        <position position="147"/>
    </location>
    <ligand>
        <name>S-adenosyl-L-methionine</name>
        <dbReference type="ChEBI" id="CHEBI:59789"/>
    </ligand>
</feature>
<feature type="binding site" evidence="6">
    <location>
        <position position="237"/>
    </location>
    <ligand>
        <name>S-adenosyl-L-methionine</name>
        <dbReference type="ChEBI" id="CHEBI:59789"/>
    </ligand>
</feature>
<feature type="binding site" evidence="6">
    <location>
        <position position="172"/>
    </location>
    <ligand>
        <name>S-adenosyl-L-methionine</name>
        <dbReference type="ChEBI" id="CHEBI:59789"/>
    </ligand>
</feature>
<keyword evidence="5 6" id="KW-0949">S-adenosyl-L-methionine</keyword>
<dbReference type="PANTHER" id="PTHR43648">
    <property type="entry name" value="ELECTRON TRANSFER FLAVOPROTEIN BETA SUBUNIT LYSINE METHYLTRANSFERASE"/>
    <property type="match status" value="1"/>
</dbReference>
<dbReference type="Proteomes" id="UP000265691">
    <property type="component" value="Unassembled WGS sequence"/>
</dbReference>
<dbReference type="Pfam" id="PF06325">
    <property type="entry name" value="PrmA"/>
    <property type="match status" value="1"/>
</dbReference>
<proteinExistence type="inferred from homology"/>